<dbReference type="CDD" id="cd00133">
    <property type="entry name" value="PTS_IIB"/>
    <property type="match status" value="1"/>
</dbReference>
<dbReference type="SUPFAM" id="SSF63520">
    <property type="entry name" value="PTS-regulatory domain, PRD"/>
    <property type="match status" value="1"/>
</dbReference>
<reference evidence="7 8" key="1">
    <citation type="submission" date="2020-05" db="EMBL/GenBank/DDBJ databases">
        <title>Streptobacillus felis strain LHL191014123.</title>
        <authorList>
            <person name="Fawzy A."/>
            <person name="Rau J."/>
            <person name="Risse K."/>
            <person name="Schauerte N."/>
            <person name="Geiger C."/>
            <person name="Blom J."/>
            <person name="Imirzalioglu C."/>
            <person name="Falgenhauer J."/>
            <person name="Bach A."/>
            <person name="Herden C."/>
            <person name="Eisenberg T."/>
        </authorList>
    </citation>
    <scope>NUCLEOTIDE SEQUENCE [LARGE SCALE GENOMIC DNA]</scope>
    <source>
        <strain evidence="7 8">LHL191014123</strain>
    </source>
</reference>
<keyword evidence="2" id="KW-0805">Transcription regulation</keyword>
<evidence type="ECO:0000259" key="5">
    <source>
        <dbReference type="PROSITE" id="PS51094"/>
    </source>
</evidence>
<dbReference type="GO" id="GO:0006355">
    <property type="term" value="P:regulation of DNA-templated transcription"/>
    <property type="evidence" value="ECO:0007669"/>
    <property type="project" value="InterPro"/>
</dbReference>
<dbReference type="RefSeq" id="WP_180136011.1">
    <property type="nucleotide sequence ID" value="NZ_JABMKT010000016.1"/>
</dbReference>
<evidence type="ECO:0000256" key="4">
    <source>
        <dbReference type="ARBA" id="ARBA00023163"/>
    </source>
</evidence>
<name>A0A7Z0TAE4_9FUSO</name>
<proteinExistence type="predicted"/>
<dbReference type="PANTHER" id="PTHR30185">
    <property type="entry name" value="CRYPTIC BETA-GLUCOSIDE BGL OPERON ANTITERMINATOR"/>
    <property type="match status" value="1"/>
</dbReference>
<protein>
    <submittedName>
        <fullName evidence="7">PTS sugar transporter subunit IIA</fullName>
    </submittedName>
</protein>
<dbReference type="Pfam" id="PF05043">
    <property type="entry name" value="Mga"/>
    <property type="match status" value="1"/>
</dbReference>
<dbReference type="InterPro" id="IPR016152">
    <property type="entry name" value="PTrfase/Anion_transptr"/>
</dbReference>
<dbReference type="Proteomes" id="UP000526184">
    <property type="component" value="Unassembled WGS sequence"/>
</dbReference>
<dbReference type="Gene3D" id="1.10.1790.10">
    <property type="entry name" value="PRD domain"/>
    <property type="match status" value="1"/>
</dbReference>
<dbReference type="Gene3D" id="1.10.10.10">
    <property type="entry name" value="Winged helix-like DNA-binding domain superfamily/Winged helix DNA-binding domain"/>
    <property type="match status" value="1"/>
</dbReference>
<gene>
    <name evidence="7" type="ORF">HP397_03690</name>
</gene>
<feature type="domain" description="PRD" evidence="6">
    <location>
        <begin position="285"/>
        <end position="390"/>
    </location>
</feature>
<dbReference type="Gene3D" id="3.40.930.10">
    <property type="entry name" value="Mannitol-specific EII, Chain A"/>
    <property type="match status" value="1"/>
</dbReference>
<evidence type="ECO:0000313" key="7">
    <source>
        <dbReference type="EMBL" id="NYV27922.1"/>
    </source>
</evidence>
<dbReference type="PROSITE" id="PS51372">
    <property type="entry name" value="PRD_2"/>
    <property type="match status" value="1"/>
</dbReference>
<keyword evidence="7" id="KW-0762">Sugar transport</keyword>
<evidence type="ECO:0000313" key="8">
    <source>
        <dbReference type="Proteomes" id="UP000526184"/>
    </source>
</evidence>
<organism evidence="7 8">
    <name type="scientific">Streptobacillus felis</name>
    <dbReference type="NCBI Taxonomy" id="1384509"/>
    <lineage>
        <taxon>Bacteria</taxon>
        <taxon>Fusobacteriati</taxon>
        <taxon>Fusobacteriota</taxon>
        <taxon>Fusobacteriia</taxon>
        <taxon>Fusobacteriales</taxon>
        <taxon>Leptotrichiaceae</taxon>
        <taxon>Streptobacillus</taxon>
    </lineage>
</organism>
<sequence length="672" mass="79094">MILNERELRILEKFYYYKIISLSQLSDEFEISERMIRYNIDRINTLLSFIKISPIRKHSKGHLILDNNKSNKLIEVLKELKPIDKSNRLLLIQFMISFSKKHLTITYLSEYFQVSRITINTDIKEINREISKMNVKIVNENGLKIEGLIEEKNKYKLWILNENIEYIYKSEFESMSSKIKDILYQNINPNLIEKIIEISNEVIAEYKLEVDFLNYKLFLSKMLNVFLKDKNNIIQNIELLEEYKYVIDKIKLHDIKEFIDSKQINEMVEIILWIKSYENYEEYYENGINIEVLVKNIINNVENDLNINFLGDELLFEFLIQHIKSLMFKIDKGYELKDSIVEEKVEDNLYFSIKNSMKIMTEIIGKNIDDDEIHLLKLHFLASIERILKQESKPTKVVVITSLGPGSSKILLDNIKSKFLIDVVFVGPLYQLDSVLEQNPNVKYILSTIEIDKMLYLDKEIVRINTILSKEDKNKLSNLGFRTNNNKINLSDLLNVINISCKVESKEVLIENLMKNFGDRILNNVNKEIEDEEVLHTENIIFDNEISSLEEAIKETCQILEKEYISPSYTKEVMDIYRKNPNYIIRYNGVILPHTRNKGNVHKNGVSIMTLKEPLSINGTLEKIDTIVTFVIKDEKNISNTISNIINKVFKEDFRRVIGKKEKIELIKFLND</sequence>
<dbReference type="InterPro" id="IPR011608">
    <property type="entry name" value="PRD"/>
</dbReference>
<dbReference type="InterPro" id="IPR002178">
    <property type="entry name" value="PTS_EIIA_type-2_dom"/>
</dbReference>
<dbReference type="AlphaFoldDB" id="A0A7Z0TAE4"/>
<feature type="domain" description="PTS EIIA type-2" evidence="5">
    <location>
        <begin position="533"/>
        <end position="672"/>
    </location>
</feature>
<dbReference type="SUPFAM" id="SSF55804">
    <property type="entry name" value="Phoshotransferase/anion transport protein"/>
    <property type="match status" value="1"/>
</dbReference>
<dbReference type="PANTHER" id="PTHR30185:SF18">
    <property type="entry name" value="TRANSCRIPTIONAL REGULATOR MTLR"/>
    <property type="match status" value="1"/>
</dbReference>
<keyword evidence="8" id="KW-1185">Reference proteome</keyword>
<keyword evidence="3" id="KW-0010">Activator</keyword>
<accession>A0A7Z0TAE4</accession>
<dbReference type="InterPro" id="IPR036388">
    <property type="entry name" value="WH-like_DNA-bd_sf"/>
</dbReference>
<dbReference type="EMBL" id="JABMKT010000016">
    <property type="protein sequence ID" value="NYV27922.1"/>
    <property type="molecule type" value="Genomic_DNA"/>
</dbReference>
<evidence type="ECO:0000259" key="6">
    <source>
        <dbReference type="PROSITE" id="PS51372"/>
    </source>
</evidence>
<dbReference type="PROSITE" id="PS51094">
    <property type="entry name" value="PTS_EIIA_TYPE_2"/>
    <property type="match status" value="1"/>
</dbReference>
<dbReference type="Pfam" id="PF00874">
    <property type="entry name" value="PRD"/>
    <property type="match status" value="1"/>
</dbReference>
<dbReference type="InterPro" id="IPR007737">
    <property type="entry name" value="Mga_HTH"/>
</dbReference>
<keyword evidence="1" id="KW-0677">Repeat</keyword>
<keyword evidence="4" id="KW-0804">Transcription</keyword>
<keyword evidence="7" id="KW-0813">Transport</keyword>
<comment type="caution">
    <text evidence="7">The sequence shown here is derived from an EMBL/GenBank/DDBJ whole genome shotgun (WGS) entry which is preliminary data.</text>
</comment>
<dbReference type="InterPro" id="IPR036634">
    <property type="entry name" value="PRD_sf"/>
</dbReference>
<evidence type="ECO:0000256" key="1">
    <source>
        <dbReference type="ARBA" id="ARBA00022737"/>
    </source>
</evidence>
<dbReference type="InterPro" id="IPR050661">
    <property type="entry name" value="BglG_antiterminators"/>
</dbReference>
<evidence type="ECO:0000256" key="3">
    <source>
        <dbReference type="ARBA" id="ARBA00023159"/>
    </source>
</evidence>
<evidence type="ECO:0000256" key="2">
    <source>
        <dbReference type="ARBA" id="ARBA00023015"/>
    </source>
</evidence>